<keyword evidence="1" id="KW-1133">Transmembrane helix</keyword>
<feature type="transmembrane region" description="Helical" evidence="1">
    <location>
        <begin position="128"/>
        <end position="150"/>
    </location>
</feature>
<keyword evidence="1" id="KW-0472">Membrane</keyword>
<proteinExistence type="predicted"/>
<feature type="signal peptide" evidence="2">
    <location>
        <begin position="1"/>
        <end position="24"/>
    </location>
</feature>
<feature type="transmembrane region" description="Helical" evidence="1">
    <location>
        <begin position="67"/>
        <end position="89"/>
    </location>
</feature>
<evidence type="ECO:0000256" key="1">
    <source>
        <dbReference type="SAM" id="Phobius"/>
    </source>
</evidence>
<reference evidence="3" key="1">
    <citation type="submission" date="2018-01" db="EMBL/GenBank/DDBJ databases">
        <title>An insight into the sialome of Amazonian anophelines.</title>
        <authorList>
            <person name="Ribeiro J.M."/>
            <person name="Scarpassa V."/>
            <person name="Calvo E."/>
        </authorList>
    </citation>
    <scope>NUCLEOTIDE SEQUENCE</scope>
    <source>
        <tissue evidence="3">Salivary glands</tissue>
    </source>
</reference>
<feature type="chain" id="PRO_5014947582" evidence="2">
    <location>
        <begin position="25"/>
        <end position="152"/>
    </location>
</feature>
<evidence type="ECO:0000313" key="3">
    <source>
        <dbReference type="EMBL" id="MBW26933.1"/>
    </source>
</evidence>
<keyword evidence="1" id="KW-0812">Transmembrane</keyword>
<keyword evidence="2" id="KW-0732">Signal</keyword>
<name>A0A2M3ZEL3_9DIPT</name>
<feature type="transmembrane region" description="Helical" evidence="1">
    <location>
        <begin position="95"/>
        <end position="116"/>
    </location>
</feature>
<dbReference type="EMBL" id="GGFM01006182">
    <property type="protein sequence ID" value="MBW26933.1"/>
    <property type="molecule type" value="Transcribed_RNA"/>
</dbReference>
<organism evidence="3">
    <name type="scientific">Anopheles braziliensis</name>
    <dbReference type="NCBI Taxonomy" id="58242"/>
    <lineage>
        <taxon>Eukaryota</taxon>
        <taxon>Metazoa</taxon>
        <taxon>Ecdysozoa</taxon>
        <taxon>Arthropoda</taxon>
        <taxon>Hexapoda</taxon>
        <taxon>Insecta</taxon>
        <taxon>Pterygota</taxon>
        <taxon>Neoptera</taxon>
        <taxon>Endopterygota</taxon>
        <taxon>Diptera</taxon>
        <taxon>Nematocera</taxon>
        <taxon>Culicoidea</taxon>
        <taxon>Culicidae</taxon>
        <taxon>Anophelinae</taxon>
        <taxon>Anopheles</taxon>
    </lineage>
</organism>
<dbReference type="AlphaFoldDB" id="A0A2M3ZEL3"/>
<protein>
    <submittedName>
        <fullName evidence="3">Putative secreted peptide</fullName>
    </submittedName>
</protein>
<accession>A0A2M3ZEL3</accession>
<sequence length="152" mass="17502">MKHIHFVVVLCSLFFFCVVRVSVCVCKCLCKCLCMCVCECGLLISSLAVFAFFSLLFFSISLYRLVVCFLFACVFTIFKAMYIYMYLYVGFLPPLFVLTASLFTHTHTSFLSLVHCFSITFKPDETRLMISFLLFFLYSMFVVECTGTVFCV</sequence>
<evidence type="ECO:0000256" key="2">
    <source>
        <dbReference type="SAM" id="SignalP"/>
    </source>
</evidence>
<feature type="transmembrane region" description="Helical" evidence="1">
    <location>
        <begin position="42"/>
        <end position="60"/>
    </location>
</feature>